<evidence type="ECO:0000256" key="1">
    <source>
        <dbReference type="ARBA" id="ARBA00022729"/>
    </source>
</evidence>
<dbReference type="EMBL" id="BCSY01000051">
    <property type="protein sequence ID" value="GAS96474.1"/>
    <property type="molecule type" value="Genomic_DNA"/>
</dbReference>
<dbReference type="STRING" id="228230.RMCC_3440"/>
<dbReference type="SUPFAM" id="SSF81982">
    <property type="entry name" value="Antigen MPT63/MPB63 (immunoprotective extracellular protein)"/>
    <property type="match status" value="1"/>
</dbReference>
<reference evidence="5" key="1">
    <citation type="journal article" date="2016" name="Genome Announc.">
        <title>Draft Genome Sequences of Five Rapidly Growing Mycobacterium Species, M. thermoresistibile, M. fortuitum subsp. acetamidolyticum, M. canariasense, M. brisbanense, and M. novocastrense.</title>
        <authorList>
            <person name="Katahira K."/>
            <person name="Ogura Y."/>
            <person name="Gotoh Y."/>
            <person name="Hayashi T."/>
        </authorList>
    </citation>
    <scope>NUCLEOTIDE SEQUENCE [LARGE SCALE GENOMIC DNA]</scope>
    <source>
        <strain evidence="5">JCM15298</strain>
    </source>
</reference>
<gene>
    <name evidence="4" type="ORF">RMCC_3440</name>
</gene>
<sequence length="185" mass="19350">MRFRASLSTFVFATIFAVSAALAPPAVAAMACDHQFGSPHQLTDAGGAVVQEWIVSDLRTSAAVLPGYAARGQVWEASATVRAASGTVTPIIPNLYAVTADGQRYPVLWQIASPQGLPASTLGQGQSSTGALYFDVTGSEPMAVIYDNGTTKLMWCCNGSMTMSMDNCPMCADMQGPCPGCRGKM</sequence>
<feature type="signal peptide" evidence="2">
    <location>
        <begin position="1"/>
        <end position="28"/>
    </location>
</feature>
<evidence type="ECO:0000313" key="4">
    <source>
        <dbReference type="EMBL" id="GAS96474.1"/>
    </source>
</evidence>
<feature type="domain" description="MPT63-like" evidence="3">
    <location>
        <begin position="34"/>
        <end position="155"/>
    </location>
</feature>
<keyword evidence="5" id="KW-1185">Reference proteome</keyword>
<evidence type="ECO:0000313" key="5">
    <source>
        <dbReference type="Proteomes" id="UP000069443"/>
    </source>
</evidence>
<dbReference type="PROSITE" id="PS51257">
    <property type="entry name" value="PROKAR_LIPOPROTEIN"/>
    <property type="match status" value="1"/>
</dbReference>
<reference evidence="5" key="2">
    <citation type="submission" date="2016-02" db="EMBL/GenBank/DDBJ databases">
        <title>Draft genome sequence of five rapidly growing Mycobacterium species.</title>
        <authorList>
            <person name="Katahira K."/>
            <person name="Gotou Y."/>
            <person name="Iida K."/>
            <person name="Ogura Y."/>
            <person name="Hayashi T."/>
        </authorList>
    </citation>
    <scope>NUCLEOTIDE SEQUENCE [LARGE SCALE GENOMIC DNA]</scope>
    <source>
        <strain evidence="5">JCM15298</strain>
    </source>
</reference>
<proteinExistence type="predicted"/>
<organism evidence="4 5">
    <name type="scientific">Mycolicibacterium canariasense</name>
    <name type="common">Mycobacterium canariasense</name>
    <dbReference type="NCBI Taxonomy" id="228230"/>
    <lineage>
        <taxon>Bacteria</taxon>
        <taxon>Bacillati</taxon>
        <taxon>Actinomycetota</taxon>
        <taxon>Actinomycetes</taxon>
        <taxon>Mycobacteriales</taxon>
        <taxon>Mycobacteriaceae</taxon>
        <taxon>Mycolicibacterium</taxon>
    </lineage>
</organism>
<dbReference type="Pfam" id="PF09167">
    <property type="entry name" value="DUF1942"/>
    <property type="match status" value="1"/>
</dbReference>
<dbReference type="RefSeq" id="WP_062657519.1">
    <property type="nucleotide sequence ID" value="NZ_BCSY01000051.1"/>
</dbReference>
<evidence type="ECO:0000256" key="2">
    <source>
        <dbReference type="SAM" id="SignalP"/>
    </source>
</evidence>
<protein>
    <recommendedName>
        <fullName evidence="3">MPT63-like domain-containing protein</fullName>
    </recommendedName>
</protein>
<evidence type="ECO:0000259" key="3">
    <source>
        <dbReference type="Pfam" id="PF09167"/>
    </source>
</evidence>
<comment type="caution">
    <text evidence="4">The sequence shown here is derived from an EMBL/GenBank/DDBJ whole genome shotgun (WGS) entry which is preliminary data.</text>
</comment>
<name>A0A100WEG4_MYCCR</name>
<dbReference type="Proteomes" id="UP000069443">
    <property type="component" value="Unassembled WGS sequence"/>
</dbReference>
<accession>A0A100WEG4</accession>
<dbReference type="GO" id="GO:0005615">
    <property type="term" value="C:extracellular space"/>
    <property type="evidence" value="ECO:0007669"/>
    <property type="project" value="InterPro"/>
</dbReference>
<dbReference type="InterPro" id="IPR015250">
    <property type="entry name" value="MPT63-like"/>
</dbReference>
<dbReference type="Gene3D" id="2.60.40.1240">
    <property type="match status" value="1"/>
</dbReference>
<dbReference type="AlphaFoldDB" id="A0A100WEG4"/>
<keyword evidence="1 2" id="KW-0732">Signal</keyword>
<dbReference type="InterPro" id="IPR029050">
    <property type="entry name" value="Immunoprotect_excell_Ig-like"/>
</dbReference>
<feature type="chain" id="PRO_5007090104" description="MPT63-like domain-containing protein" evidence="2">
    <location>
        <begin position="29"/>
        <end position="185"/>
    </location>
</feature>